<comment type="caution">
    <text evidence="3">The sequence shown here is derived from an EMBL/GenBank/DDBJ whole genome shotgun (WGS) entry which is preliminary data.</text>
</comment>
<keyword evidence="4" id="KW-1185">Reference proteome</keyword>
<reference evidence="3 4" key="1">
    <citation type="submission" date="2017-06" db="EMBL/GenBank/DDBJ databases">
        <title>Ant-infecting Ophiocordyceps genomes reveal a high diversity of potential behavioral manipulation genes and a possible major role for enterotoxins.</title>
        <authorList>
            <person name="De Bekker C."/>
            <person name="Evans H.C."/>
            <person name="Brachmann A."/>
            <person name="Hughes D.P."/>
        </authorList>
    </citation>
    <scope>NUCLEOTIDE SEQUENCE [LARGE SCALE GENOMIC DNA]</scope>
    <source>
        <strain evidence="3 4">Map16</strain>
    </source>
</reference>
<keyword evidence="2" id="KW-1133">Transmembrane helix</keyword>
<keyword evidence="2" id="KW-0812">Transmembrane</keyword>
<evidence type="ECO:0000313" key="4">
    <source>
        <dbReference type="Proteomes" id="UP000226431"/>
    </source>
</evidence>
<evidence type="ECO:0000256" key="2">
    <source>
        <dbReference type="SAM" id="Phobius"/>
    </source>
</evidence>
<protein>
    <submittedName>
        <fullName evidence="3">Uncharacterized protein</fullName>
    </submittedName>
</protein>
<evidence type="ECO:0000313" key="3">
    <source>
        <dbReference type="EMBL" id="PHH73774.1"/>
    </source>
</evidence>
<dbReference type="Proteomes" id="UP000226431">
    <property type="component" value="Unassembled WGS sequence"/>
</dbReference>
<dbReference type="OrthoDB" id="3647246at2759"/>
<proteinExistence type="predicted"/>
<name>A0A2C5Z342_9HYPO</name>
<dbReference type="EMBL" id="NJES01000318">
    <property type="protein sequence ID" value="PHH73774.1"/>
    <property type="molecule type" value="Genomic_DNA"/>
</dbReference>
<organism evidence="3 4">
    <name type="scientific">Ophiocordyceps camponoti-rufipedis</name>
    <dbReference type="NCBI Taxonomy" id="2004952"/>
    <lineage>
        <taxon>Eukaryota</taxon>
        <taxon>Fungi</taxon>
        <taxon>Dikarya</taxon>
        <taxon>Ascomycota</taxon>
        <taxon>Pezizomycotina</taxon>
        <taxon>Sordariomycetes</taxon>
        <taxon>Hypocreomycetidae</taxon>
        <taxon>Hypocreales</taxon>
        <taxon>Ophiocordycipitaceae</taxon>
        <taxon>Ophiocordyceps</taxon>
    </lineage>
</organism>
<evidence type="ECO:0000256" key="1">
    <source>
        <dbReference type="SAM" id="MobiDB-lite"/>
    </source>
</evidence>
<gene>
    <name evidence="3" type="ORF">CDD80_3561</name>
</gene>
<feature type="region of interest" description="Disordered" evidence="1">
    <location>
        <begin position="339"/>
        <end position="379"/>
    </location>
</feature>
<feature type="transmembrane region" description="Helical" evidence="2">
    <location>
        <begin position="302"/>
        <end position="326"/>
    </location>
</feature>
<accession>A0A2C5Z342</accession>
<dbReference type="AlphaFoldDB" id="A0A2C5Z342"/>
<keyword evidence="2" id="KW-0472">Membrane</keyword>
<sequence>MTSSDAALEPGAAGEIHLAHSVVDLVDPPSSMSLSKESGLDRVLASILNGREMDPTTMAEQEQLNPTDSITRIPVPVLDFRSSKPSWMDKNWEARGHFVWLQASSPETYQFPLLPIDRRLNRSLRWTPFPAESTASLMAEEVDLPRESQSILKVDKTRHPGSVRYVLLPQIMAILDMGEDMELQEIPAEGLAGLGEAATRSESVVSKMDDEAALRTAARDQEIEGGEGLTESHAAMASLALLWLPLILAASNSEFYDPGAPPAPRYQAGSVHRIRYRTNYKAYNIALWQQFDNPPRGELGPIVFPGISIAAAAAAIAILAALLLFLRYRSRKKRELQELRTARESYPGYGGVPKTEQPPRDSPPPSELPATTASELGAG</sequence>